<name>D4H441_DENA2</name>
<keyword evidence="1" id="KW-0732">Signal</keyword>
<dbReference type="InterPro" id="IPR010563">
    <property type="entry name" value="TraK_N"/>
</dbReference>
<evidence type="ECO:0000259" key="2">
    <source>
        <dbReference type="Pfam" id="PF06586"/>
    </source>
</evidence>
<keyword evidence="4" id="KW-1185">Reference proteome</keyword>
<sequence precursor="true">MRLLLLLFLLLPAYVHSATTGIEPEVVTTIEMSRSDMNRIVCPYPITDFATSKENNMTYKISGNNLFIKFPVIAVTKDGELIEKKYFNGYAEVHLVCGDAVYSLILQAEQKKTETVYLSDTAGKMKKANEYVRSKSYEDLITEFIQALIENKPLNDFYMDESDEKETYRGIDISVSRVMVGGGYVVKELILESKEKVSLTDTELLKLRMLSNVKAVALLSPTFAGITKAYVVQGKIK</sequence>
<dbReference type="InParanoid" id="D4H441"/>
<dbReference type="KEGG" id="dap:Dacet_0554"/>
<accession>D4H441</accession>
<gene>
    <name evidence="3" type="ordered locus">Dacet_0554</name>
</gene>
<evidence type="ECO:0000313" key="4">
    <source>
        <dbReference type="Proteomes" id="UP000002012"/>
    </source>
</evidence>
<dbReference type="OrthoDB" id="5393066at2"/>
<dbReference type="Pfam" id="PF06586">
    <property type="entry name" value="TraK_N"/>
    <property type="match status" value="1"/>
</dbReference>
<dbReference type="STRING" id="522772.Dacet_0554"/>
<dbReference type="RefSeq" id="WP_013009896.1">
    <property type="nucleotide sequence ID" value="NC_013943.1"/>
</dbReference>
<proteinExistence type="predicted"/>
<dbReference type="Proteomes" id="UP000002012">
    <property type="component" value="Chromosome"/>
</dbReference>
<protein>
    <recommendedName>
        <fullName evidence="2">TraK N-terminal domain-containing protein</fullName>
    </recommendedName>
</protein>
<reference evidence="3 4" key="1">
    <citation type="journal article" date="2010" name="Stand. Genomic Sci.">
        <title>Complete genome sequence of Denitrovibrio acetiphilus type strain (N2460).</title>
        <authorList>
            <person name="Kiss H."/>
            <person name="Lang E."/>
            <person name="Lapidus A."/>
            <person name="Copeland A."/>
            <person name="Nolan M."/>
            <person name="Glavina Del Rio T."/>
            <person name="Chen F."/>
            <person name="Lucas S."/>
            <person name="Tice H."/>
            <person name="Cheng J.F."/>
            <person name="Han C."/>
            <person name="Goodwin L."/>
            <person name="Pitluck S."/>
            <person name="Liolios K."/>
            <person name="Pati A."/>
            <person name="Ivanova N."/>
            <person name="Mavromatis K."/>
            <person name="Chen A."/>
            <person name="Palaniappan K."/>
            <person name="Land M."/>
            <person name="Hauser L."/>
            <person name="Chang Y.J."/>
            <person name="Jeffries C.D."/>
            <person name="Detter J.C."/>
            <person name="Brettin T."/>
            <person name="Spring S."/>
            <person name="Rohde M."/>
            <person name="Goker M."/>
            <person name="Woyke T."/>
            <person name="Bristow J."/>
            <person name="Eisen J.A."/>
            <person name="Markowitz V."/>
            <person name="Hugenholtz P."/>
            <person name="Kyrpides N.C."/>
            <person name="Klenk H.P."/>
        </authorList>
    </citation>
    <scope>NUCLEOTIDE SEQUENCE [LARGE SCALE GENOMIC DNA]</scope>
    <source>
        <strain evidence="4">DSM 12809 / NBRC 114555 / N2460</strain>
    </source>
</reference>
<feature type="chain" id="PRO_5003058219" description="TraK N-terminal domain-containing protein" evidence="1">
    <location>
        <begin position="18"/>
        <end position="237"/>
    </location>
</feature>
<dbReference type="EMBL" id="CP001968">
    <property type="protein sequence ID" value="ADD67352.1"/>
    <property type="molecule type" value="Genomic_DNA"/>
</dbReference>
<evidence type="ECO:0000256" key="1">
    <source>
        <dbReference type="SAM" id="SignalP"/>
    </source>
</evidence>
<dbReference type="AlphaFoldDB" id="D4H441"/>
<evidence type="ECO:0000313" key="3">
    <source>
        <dbReference type="EMBL" id="ADD67352.1"/>
    </source>
</evidence>
<dbReference type="PaxDb" id="522772-Dacet_0554"/>
<dbReference type="HOGENOM" id="CLU_1123140_0_0_0"/>
<feature type="domain" description="TraK N-terminal" evidence="2">
    <location>
        <begin position="23"/>
        <end position="123"/>
    </location>
</feature>
<organism evidence="3 4">
    <name type="scientific">Denitrovibrio acetiphilus (strain DSM 12809 / NBRC 114555 / N2460)</name>
    <dbReference type="NCBI Taxonomy" id="522772"/>
    <lineage>
        <taxon>Bacteria</taxon>
        <taxon>Pseudomonadati</taxon>
        <taxon>Deferribacterota</taxon>
        <taxon>Deferribacteres</taxon>
        <taxon>Deferribacterales</taxon>
        <taxon>Geovibrionaceae</taxon>
        <taxon>Denitrovibrio</taxon>
    </lineage>
</organism>
<feature type="signal peptide" evidence="1">
    <location>
        <begin position="1"/>
        <end position="17"/>
    </location>
</feature>